<keyword evidence="5" id="KW-1185">Reference proteome</keyword>
<dbReference type="Proteomes" id="UP000433483">
    <property type="component" value="Unassembled WGS sequence"/>
</dbReference>
<dbReference type="Proteomes" id="UP000460718">
    <property type="component" value="Unassembled WGS sequence"/>
</dbReference>
<protein>
    <submittedName>
        <fullName evidence="2">Uncharacterized protein</fullName>
    </submittedName>
</protein>
<evidence type="ECO:0000313" key="4">
    <source>
        <dbReference type="EMBL" id="KAE9202216.1"/>
    </source>
</evidence>
<evidence type="ECO:0000313" key="2">
    <source>
        <dbReference type="EMBL" id="KAE9024239.1"/>
    </source>
</evidence>
<evidence type="ECO:0000313" key="5">
    <source>
        <dbReference type="Proteomes" id="UP000433483"/>
    </source>
</evidence>
<reference evidence="6 7" key="1">
    <citation type="submission" date="2018-09" db="EMBL/GenBank/DDBJ databases">
        <title>Genomic investigation of the strawberry pathogen Phytophthora fragariae indicates pathogenicity is determined by transcriptional variation in three key races.</title>
        <authorList>
            <person name="Adams T.M."/>
            <person name="Armitage A.D."/>
            <person name="Sobczyk M.K."/>
            <person name="Bates H.J."/>
            <person name="Dunwell J.M."/>
            <person name="Nellist C.F."/>
            <person name="Harrison R.J."/>
        </authorList>
    </citation>
    <scope>NUCLEOTIDE SEQUENCE [LARGE SCALE GENOMIC DNA]</scope>
    <source>
        <strain evidence="3 7">BC-23</strain>
        <strain evidence="4 5">NOV-27</strain>
        <strain evidence="2 6">SCRP245</strain>
    </source>
</reference>
<dbReference type="Proteomes" id="UP000476176">
    <property type="component" value="Unassembled WGS sequence"/>
</dbReference>
<feature type="region of interest" description="Disordered" evidence="1">
    <location>
        <begin position="1"/>
        <end position="42"/>
    </location>
</feature>
<feature type="region of interest" description="Disordered" evidence="1">
    <location>
        <begin position="190"/>
        <end position="278"/>
    </location>
</feature>
<feature type="compositionally biased region" description="Basic and acidic residues" evidence="1">
    <location>
        <begin position="32"/>
        <end position="42"/>
    </location>
</feature>
<dbReference type="EMBL" id="QXGC01002648">
    <property type="protein sequence ID" value="KAE9183438.1"/>
    <property type="molecule type" value="Genomic_DNA"/>
</dbReference>
<name>A0A6A3LXR7_9STRA</name>
<proteinExistence type="predicted"/>
<organism evidence="2 6">
    <name type="scientific">Phytophthora fragariae</name>
    <dbReference type="NCBI Taxonomy" id="53985"/>
    <lineage>
        <taxon>Eukaryota</taxon>
        <taxon>Sar</taxon>
        <taxon>Stramenopiles</taxon>
        <taxon>Oomycota</taxon>
        <taxon>Peronosporomycetes</taxon>
        <taxon>Peronosporales</taxon>
        <taxon>Peronosporaceae</taxon>
        <taxon>Phytophthora</taxon>
    </lineage>
</organism>
<dbReference type="EMBL" id="QXFW01000121">
    <property type="protein sequence ID" value="KAE9024239.1"/>
    <property type="molecule type" value="Genomic_DNA"/>
</dbReference>
<evidence type="ECO:0000313" key="6">
    <source>
        <dbReference type="Proteomes" id="UP000460718"/>
    </source>
</evidence>
<dbReference type="AlphaFoldDB" id="A0A6A3LXR7"/>
<dbReference type="EMBL" id="QXGB01000875">
    <property type="protein sequence ID" value="KAE9202216.1"/>
    <property type="molecule type" value="Genomic_DNA"/>
</dbReference>
<feature type="compositionally biased region" description="Basic and acidic residues" evidence="1">
    <location>
        <begin position="259"/>
        <end position="271"/>
    </location>
</feature>
<evidence type="ECO:0000256" key="1">
    <source>
        <dbReference type="SAM" id="MobiDB-lite"/>
    </source>
</evidence>
<accession>A0A6A3LXR7</accession>
<comment type="caution">
    <text evidence="2">The sequence shown here is derived from an EMBL/GenBank/DDBJ whole genome shotgun (WGS) entry which is preliminary data.</text>
</comment>
<gene>
    <name evidence="3" type="ORF">PF004_g23949</name>
    <name evidence="4" type="ORF">PF005_g14651</name>
    <name evidence="2" type="ORF">PF011_g3604</name>
</gene>
<evidence type="ECO:0000313" key="3">
    <source>
        <dbReference type="EMBL" id="KAE9183438.1"/>
    </source>
</evidence>
<evidence type="ECO:0000313" key="7">
    <source>
        <dbReference type="Proteomes" id="UP000476176"/>
    </source>
</evidence>
<sequence length="278" mass="29522">MAKLKASASGATPTPDRLIQERDDAQAASVSAEDRMNATKEELQASQRMFREFSADLNRLRATHAASTDDLIRTVWDHDTARADADRLRGDVSDLRTELAAVKASQEVPAKQLAKTKRRLQDLEHSNRRDTLQQDLDAARQKLTAVAAAMGTAPSADVSTSGPAAVLHSLRRGTPPFVPLSKICQQILKVGPRPAASPPRSKRSRSLPASPDSSPVPPAKRRVTPLSPDGDDNRGSKSSADGGGSSPVDLTQDDGYLADDDRGMPGARDADSDAGSGS</sequence>